<keyword evidence="3" id="KW-0479">Metal-binding</keyword>
<keyword evidence="12" id="KW-1185">Reference proteome</keyword>
<dbReference type="SUPFAM" id="SSF52540">
    <property type="entry name" value="P-loop containing nucleoside triphosphate hydrolases"/>
    <property type="match status" value="1"/>
</dbReference>
<evidence type="ECO:0000256" key="8">
    <source>
        <dbReference type="ARBA" id="ARBA00023118"/>
    </source>
</evidence>
<sequence>MVIPLHECIARPPEGERTFPLLSHLETVASGMGKADGTPFQRLSFLAGWMHDVGKAHAKWQWYIRDPSQRKGPPHAVYGAVLFVYVASHLMRIWQSAEGDEQTWVARIQWLCRDIMDHHGRLGDLTPDEPPWSGRTLEWHAIDLKSVGDHLCRKFPEVASLPFDAEAVERWAAGFRRRWYAWYDDWAGAYEAERYQRPLRAWAAHCLRVDTATLIRADRFDAAGIQPRAMTREEVDQALARLARHVAQTVSAQPQTDVHRLRDRIAREALQRYQETPDAPAYVLRVPTGYGKTLTGLRIALEIARHRGAERIVYVAPYLSLLSQSAQVISEATGLEVMVHHGLSLADVFSGNTGTGGASASSSSQDTGGEEGAARTSNRNATEEGSPSRGEDEHALLLLESWQAPIVVTTFNQFFRALFPARAQDTLRLHALHGAVVFIDEPQIVDHTVWSPFLAQLQTAMDKMGVVCVFSTATLPPLVPGLDAEPVHLEPPGLVYPPRYQVVYEDKVWNESDLIHVLCTRERDTRSLAVMMNTIGDAVRVWESVDAALEEYSDRPCLYTLHGLMTPLHKRMRLAEIRQTLDGGERVWVVTTQALEAGVDVSFHAVYRALPIFSSVVQAAGRVNRHGEGPHLGRICVFRFAREGGQDTRPYVYRDAISREETDHSMARVAGSDEIEMYREIEAYFERILRKRDGQAALEALRRAAQGAWSQVAGWAPFADDGWRIPVFVPWGDAVWKSGADPRVQRLMQAFSLERAEQIYERYLDLAWVRGLSMVERKRFMGLMQQFIVEVPPRLAVAITANFADEVVIKRVADIGAYEEEAGFGRVAVHGLTDLLFA</sequence>
<dbReference type="Pfam" id="PF04851">
    <property type="entry name" value="ResIII"/>
    <property type="match status" value="1"/>
</dbReference>
<dbReference type="EMBL" id="FPBV01000013">
    <property type="protein sequence ID" value="SFU92227.1"/>
    <property type="molecule type" value="Genomic_DNA"/>
</dbReference>
<evidence type="ECO:0000313" key="11">
    <source>
        <dbReference type="EMBL" id="SFU92227.1"/>
    </source>
</evidence>
<evidence type="ECO:0000256" key="5">
    <source>
        <dbReference type="ARBA" id="ARBA00022801"/>
    </source>
</evidence>
<evidence type="ECO:0000256" key="9">
    <source>
        <dbReference type="SAM" id="MobiDB-lite"/>
    </source>
</evidence>
<reference evidence="12" key="1">
    <citation type="submission" date="2016-10" db="EMBL/GenBank/DDBJ databases">
        <authorList>
            <person name="Varghese N."/>
        </authorList>
    </citation>
    <scope>NUCLEOTIDE SEQUENCE [LARGE SCALE GENOMIC DNA]</scope>
    <source>
        <strain evidence="12">DSM 17980</strain>
    </source>
</reference>
<evidence type="ECO:0000256" key="1">
    <source>
        <dbReference type="ARBA" id="ARBA00006847"/>
    </source>
</evidence>
<feature type="region of interest" description="Disordered" evidence="9">
    <location>
        <begin position="354"/>
        <end position="392"/>
    </location>
</feature>
<evidence type="ECO:0000256" key="4">
    <source>
        <dbReference type="ARBA" id="ARBA00022741"/>
    </source>
</evidence>
<dbReference type="InterPro" id="IPR006935">
    <property type="entry name" value="Helicase/UvrB_N"/>
</dbReference>
<evidence type="ECO:0000256" key="7">
    <source>
        <dbReference type="ARBA" id="ARBA00022840"/>
    </source>
</evidence>
<dbReference type="GO" id="GO:0051607">
    <property type="term" value="P:defense response to virus"/>
    <property type="evidence" value="ECO:0007669"/>
    <property type="project" value="UniProtKB-KW"/>
</dbReference>
<dbReference type="Proteomes" id="UP000183508">
    <property type="component" value="Unassembled WGS sequence"/>
</dbReference>
<evidence type="ECO:0000313" key="12">
    <source>
        <dbReference type="Proteomes" id="UP000183508"/>
    </source>
</evidence>
<organism evidence="11 12">
    <name type="scientific">Alicyclobacillus macrosporangiidus</name>
    <dbReference type="NCBI Taxonomy" id="392015"/>
    <lineage>
        <taxon>Bacteria</taxon>
        <taxon>Bacillati</taxon>
        <taxon>Bacillota</taxon>
        <taxon>Bacilli</taxon>
        <taxon>Bacillales</taxon>
        <taxon>Alicyclobacillaceae</taxon>
        <taxon>Alicyclobacillus</taxon>
    </lineage>
</organism>
<dbReference type="NCBIfam" id="TIGR01596">
    <property type="entry name" value="cas3_HD"/>
    <property type="match status" value="1"/>
</dbReference>
<dbReference type="Pfam" id="PF22590">
    <property type="entry name" value="Cas3-like_C_2"/>
    <property type="match status" value="1"/>
</dbReference>
<feature type="domain" description="HD Cas3-type" evidence="10">
    <location>
        <begin position="14"/>
        <end position="220"/>
    </location>
</feature>
<dbReference type="STRING" id="392015.SAMN05421543_11389"/>
<dbReference type="GO" id="GO:0003677">
    <property type="term" value="F:DNA binding"/>
    <property type="evidence" value="ECO:0007669"/>
    <property type="project" value="InterPro"/>
</dbReference>
<dbReference type="InterPro" id="IPR006483">
    <property type="entry name" value="CRISPR-assoc_Cas3_HD"/>
</dbReference>
<keyword evidence="6" id="KW-0347">Helicase</keyword>
<keyword evidence="5" id="KW-0378">Hydrolase</keyword>
<dbReference type="InterPro" id="IPR038257">
    <property type="entry name" value="CRISPR-assoc_Cas3_HD_sf"/>
</dbReference>
<dbReference type="Gene3D" id="1.10.3210.30">
    <property type="match status" value="1"/>
</dbReference>
<protein>
    <submittedName>
        <fullName evidence="11">CRISPR-associated helicase Cas3/CRISPR-associated endonuclease Cas3-HD</fullName>
    </submittedName>
</protein>
<dbReference type="SMART" id="SM00487">
    <property type="entry name" value="DEXDc"/>
    <property type="match status" value="1"/>
</dbReference>
<dbReference type="AlphaFoldDB" id="A0A1I7K457"/>
<keyword evidence="11" id="KW-0540">Nuclease</keyword>
<keyword evidence="11" id="KW-0255">Endonuclease</keyword>
<feature type="compositionally biased region" description="Polar residues" evidence="9">
    <location>
        <begin position="375"/>
        <end position="385"/>
    </location>
</feature>
<dbReference type="Gene3D" id="3.40.50.300">
    <property type="entry name" value="P-loop containing nucleotide triphosphate hydrolases"/>
    <property type="match status" value="2"/>
</dbReference>
<dbReference type="GO" id="GO:0016787">
    <property type="term" value="F:hydrolase activity"/>
    <property type="evidence" value="ECO:0007669"/>
    <property type="project" value="UniProtKB-KW"/>
</dbReference>
<gene>
    <name evidence="11" type="ORF">SAMN05421543_11389</name>
</gene>
<keyword evidence="8" id="KW-0051">Antiviral defense</keyword>
<accession>A0A1I7K457</accession>
<keyword evidence="4" id="KW-0547">Nucleotide-binding</keyword>
<evidence type="ECO:0000256" key="3">
    <source>
        <dbReference type="ARBA" id="ARBA00022723"/>
    </source>
</evidence>
<dbReference type="GO" id="GO:0004519">
    <property type="term" value="F:endonuclease activity"/>
    <property type="evidence" value="ECO:0007669"/>
    <property type="project" value="UniProtKB-KW"/>
</dbReference>
<dbReference type="GO" id="GO:0046872">
    <property type="term" value="F:metal ion binding"/>
    <property type="evidence" value="ECO:0007669"/>
    <property type="project" value="UniProtKB-KW"/>
</dbReference>
<evidence type="ECO:0000256" key="6">
    <source>
        <dbReference type="ARBA" id="ARBA00022806"/>
    </source>
</evidence>
<name>A0A1I7K457_9BACL</name>
<proteinExistence type="inferred from homology"/>
<dbReference type="CDD" id="cd09641">
    <property type="entry name" value="Cas3''_I"/>
    <property type="match status" value="1"/>
</dbReference>
<evidence type="ECO:0000256" key="2">
    <source>
        <dbReference type="ARBA" id="ARBA00009046"/>
    </source>
</evidence>
<comment type="similarity">
    <text evidence="1">In the N-terminal section; belongs to the CRISPR-associated nuclease Cas3-HD family.</text>
</comment>
<dbReference type="PROSITE" id="PS51643">
    <property type="entry name" value="HD_CAS3"/>
    <property type="match status" value="1"/>
</dbReference>
<evidence type="ECO:0000259" key="10">
    <source>
        <dbReference type="PROSITE" id="PS51643"/>
    </source>
</evidence>
<dbReference type="InterPro" id="IPR027417">
    <property type="entry name" value="P-loop_NTPase"/>
</dbReference>
<feature type="compositionally biased region" description="Low complexity" evidence="9">
    <location>
        <begin position="358"/>
        <end position="367"/>
    </location>
</feature>
<keyword evidence="7" id="KW-0067">ATP-binding</keyword>
<dbReference type="GO" id="GO:0004386">
    <property type="term" value="F:helicase activity"/>
    <property type="evidence" value="ECO:0007669"/>
    <property type="project" value="UniProtKB-KW"/>
</dbReference>
<dbReference type="InterPro" id="IPR054712">
    <property type="entry name" value="Cas3-like_dom"/>
</dbReference>
<comment type="similarity">
    <text evidence="2">In the central section; belongs to the CRISPR-associated helicase Cas3 family.</text>
</comment>
<dbReference type="InterPro" id="IPR014001">
    <property type="entry name" value="Helicase_ATP-bd"/>
</dbReference>
<dbReference type="GO" id="GO:0005524">
    <property type="term" value="F:ATP binding"/>
    <property type="evidence" value="ECO:0007669"/>
    <property type="project" value="UniProtKB-KW"/>
</dbReference>